<protein>
    <submittedName>
        <fullName evidence="1">Uncharacterized protein</fullName>
    </submittedName>
</protein>
<accession>A0AAV4AQU0</accession>
<sequence length="158" mass="17641">MYGSFDHGAEIMTGWGVSLACMRLWPGHHASPVTRTNGLTSRERAYQDNELLVRDSRKRQALEPRRSISRACECDSLVHPFTPRGDAVVSSSVPVTPRPGKILDRWSPSPQGHTWYTTNFLVVNFTNCLCDLALPGSEQSRGLTTGLGIDYLRINRKL</sequence>
<keyword evidence="2" id="KW-1185">Reference proteome</keyword>
<organism evidence="1 2">
    <name type="scientific">Plakobranchus ocellatus</name>
    <dbReference type="NCBI Taxonomy" id="259542"/>
    <lineage>
        <taxon>Eukaryota</taxon>
        <taxon>Metazoa</taxon>
        <taxon>Spiralia</taxon>
        <taxon>Lophotrochozoa</taxon>
        <taxon>Mollusca</taxon>
        <taxon>Gastropoda</taxon>
        <taxon>Heterobranchia</taxon>
        <taxon>Euthyneura</taxon>
        <taxon>Panpulmonata</taxon>
        <taxon>Sacoglossa</taxon>
        <taxon>Placobranchoidea</taxon>
        <taxon>Plakobranchidae</taxon>
        <taxon>Plakobranchus</taxon>
    </lineage>
</organism>
<dbReference type="EMBL" id="BLXT01004061">
    <property type="protein sequence ID" value="GFO09240.1"/>
    <property type="molecule type" value="Genomic_DNA"/>
</dbReference>
<evidence type="ECO:0000313" key="2">
    <source>
        <dbReference type="Proteomes" id="UP000735302"/>
    </source>
</evidence>
<proteinExistence type="predicted"/>
<comment type="caution">
    <text evidence="1">The sequence shown here is derived from an EMBL/GenBank/DDBJ whole genome shotgun (WGS) entry which is preliminary data.</text>
</comment>
<gene>
    <name evidence="1" type="ORF">PoB_003574500</name>
</gene>
<evidence type="ECO:0000313" key="1">
    <source>
        <dbReference type="EMBL" id="GFO09240.1"/>
    </source>
</evidence>
<dbReference type="Proteomes" id="UP000735302">
    <property type="component" value="Unassembled WGS sequence"/>
</dbReference>
<name>A0AAV4AQU0_9GAST</name>
<reference evidence="1 2" key="1">
    <citation type="journal article" date="2021" name="Elife">
        <title>Chloroplast acquisition without the gene transfer in kleptoplastic sea slugs, Plakobranchus ocellatus.</title>
        <authorList>
            <person name="Maeda T."/>
            <person name="Takahashi S."/>
            <person name="Yoshida T."/>
            <person name="Shimamura S."/>
            <person name="Takaki Y."/>
            <person name="Nagai Y."/>
            <person name="Toyoda A."/>
            <person name="Suzuki Y."/>
            <person name="Arimoto A."/>
            <person name="Ishii H."/>
            <person name="Satoh N."/>
            <person name="Nishiyama T."/>
            <person name="Hasebe M."/>
            <person name="Maruyama T."/>
            <person name="Minagawa J."/>
            <person name="Obokata J."/>
            <person name="Shigenobu S."/>
        </authorList>
    </citation>
    <scope>NUCLEOTIDE SEQUENCE [LARGE SCALE GENOMIC DNA]</scope>
</reference>
<dbReference type="AlphaFoldDB" id="A0AAV4AQU0"/>